<gene>
    <name evidence="3" type="ORF">BO70DRAFT_362285</name>
</gene>
<dbReference type="VEuPathDB" id="FungiDB:BO70DRAFT_362285"/>
<feature type="region of interest" description="Disordered" evidence="2">
    <location>
        <begin position="461"/>
        <end position="557"/>
    </location>
</feature>
<protein>
    <submittedName>
        <fullName evidence="3">Uncharacterized protein</fullName>
    </submittedName>
</protein>
<dbReference type="GeneID" id="37065495"/>
<evidence type="ECO:0000256" key="2">
    <source>
        <dbReference type="SAM" id="MobiDB-lite"/>
    </source>
</evidence>
<feature type="compositionally biased region" description="Low complexity" evidence="2">
    <location>
        <begin position="504"/>
        <end position="515"/>
    </location>
</feature>
<keyword evidence="1" id="KW-0175">Coiled coil</keyword>
<feature type="compositionally biased region" description="Acidic residues" evidence="2">
    <location>
        <begin position="537"/>
        <end position="546"/>
    </location>
</feature>
<evidence type="ECO:0000313" key="3">
    <source>
        <dbReference type="EMBL" id="PWY81848.1"/>
    </source>
</evidence>
<name>A0A317WA31_9EURO</name>
<sequence length="644" mass="70621">MAEGISTSSQTCPSDPQGLFTSEGLSSPPPLSHLHVNDLGLTPSPGSQLQHFDASKGEQRGSSDRDVKTNSAQNAVHNRTYHAEDHSYSHKGDGNEEKPDHAPSDDGHGGSAYIDQSKGSPRLDVHSSEFNGANDTAGDLYDPLFDSDVVFDELDAAFRSQKRAGEEAFPEENAFWDQSRKRQATELIQGLTESPDKTPSLSSLDCSLQPDQGGTGPHTPVDIEKQQPPAMFESMDLLFPDPPFDVSLDIPDGEVPFNFDLQDAFNEQEQKEAASMKIEIPEEALGFDECDLPSVSEITKARFSLDQHHVIANTNREVLQRVYPEPEYVSPYPAHGGPLGYLPSTPGVHVRYVEVTDDRNSYRINCLRNKVQQLSLERNKYRQELSQLADLITVDPATGKTNQQLLLDQNAMLRRVCSRHQSRVEQYKQETIEWKNKLHDLGTTYNNLLYELRTQKEAPAVAPIPNGYKPPRVRQANPTQQSQSHLQPGSHTIPPTAQPPHLQPVSSSAPNAPASHVCQNIAPGSSAPRAEPLTIDLTEETGDDEPAPVMPTPEETQRRAEMLQSLRSKKYSWLGAEADAGPHSVRATPAPQAQGSPRAEGGPQDAGRSRGHAPAQASCEIASVDLADSDDDLARMMEQELTQS</sequence>
<dbReference type="RefSeq" id="XP_025399113.1">
    <property type="nucleotide sequence ID" value="XM_025543258.1"/>
</dbReference>
<evidence type="ECO:0000313" key="4">
    <source>
        <dbReference type="Proteomes" id="UP000247233"/>
    </source>
</evidence>
<dbReference type="AlphaFoldDB" id="A0A317WA31"/>
<reference evidence="3 4" key="1">
    <citation type="submission" date="2016-12" db="EMBL/GenBank/DDBJ databases">
        <title>The genomes of Aspergillus section Nigri reveals drivers in fungal speciation.</title>
        <authorList>
            <consortium name="DOE Joint Genome Institute"/>
            <person name="Vesth T.C."/>
            <person name="Nybo J."/>
            <person name="Theobald S."/>
            <person name="Brandl J."/>
            <person name="Frisvad J.C."/>
            <person name="Nielsen K.F."/>
            <person name="Lyhne E.K."/>
            <person name="Kogle M.E."/>
            <person name="Kuo A."/>
            <person name="Riley R."/>
            <person name="Clum A."/>
            <person name="Nolan M."/>
            <person name="Lipzen A."/>
            <person name="Salamov A."/>
            <person name="Henrissat B."/>
            <person name="Wiebenga A."/>
            <person name="De Vries R.P."/>
            <person name="Grigoriev I.V."/>
            <person name="Mortensen U.H."/>
            <person name="Andersen M.R."/>
            <person name="Baker S.E."/>
        </authorList>
    </citation>
    <scope>NUCLEOTIDE SEQUENCE [LARGE SCALE GENOMIC DNA]</scope>
    <source>
        <strain evidence="3 4">CBS 117.55</strain>
    </source>
</reference>
<feature type="compositionally biased region" description="Basic and acidic residues" evidence="2">
    <location>
        <begin position="81"/>
        <end position="108"/>
    </location>
</feature>
<dbReference type="OrthoDB" id="4366200at2759"/>
<feature type="region of interest" description="Disordered" evidence="2">
    <location>
        <begin position="162"/>
        <end position="219"/>
    </location>
</feature>
<feature type="compositionally biased region" description="Polar residues" evidence="2">
    <location>
        <begin position="197"/>
        <end position="212"/>
    </location>
</feature>
<feature type="region of interest" description="Disordered" evidence="2">
    <location>
        <begin position="578"/>
        <end position="624"/>
    </location>
</feature>
<proteinExistence type="predicted"/>
<feature type="compositionally biased region" description="Polar residues" evidence="2">
    <location>
        <begin position="476"/>
        <end position="495"/>
    </location>
</feature>
<feature type="compositionally biased region" description="Basic and acidic residues" evidence="2">
    <location>
        <begin position="53"/>
        <end position="68"/>
    </location>
</feature>
<keyword evidence="4" id="KW-1185">Reference proteome</keyword>
<comment type="caution">
    <text evidence="3">The sequence shown here is derived from an EMBL/GenBank/DDBJ whole genome shotgun (WGS) entry which is preliminary data.</text>
</comment>
<evidence type="ECO:0000256" key="1">
    <source>
        <dbReference type="SAM" id="Coils"/>
    </source>
</evidence>
<accession>A0A317WA31</accession>
<feature type="compositionally biased region" description="Polar residues" evidence="2">
    <location>
        <begin position="1"/>
        <end position="25"/>
    </location>
</feature>
<dbReference type="EMBL" id="MSFL01000013">
    <property type="protein sequence ID" value="PWY81848.1"/>
    <property type="molecule type" value="Genomic_DNA"/>
</dbReference>
<dbReference type="Proteomes" id="UP000247233">
    <property type="component" value="Unassembled WGS sequence"/>
</dbReference>
<feature type="coiled-coil region" evidence="1">
    <location>
        <begin position="364"/>
        <end position="430"/>
    </location>
</feature>
<feature type="region of interest" description="Disordered" evidence="2">
    <location>
        <begin position="1"/>
        <end position="138"/>
    </location>
</feature>
<organism evidence="3 4">
    <name type="scientific">Aspergillus heteromorphus CBS 117.55</name>
    <dbReference type="NCBI Taxonomy" id="1448321"/>
    <lineage>
        <taxon>Eukaryota</taxon>
        <taxon>Fungi</taxon>
        <taxon>Dikarya</taxon>
        <taxon>Ascomycota</taxon>
        <taxon>Pezizomycotina</taxon>
        <taxon>Eurotiomycetes</taxon>
        <taxon>Eurotiomycetidae</taxon>
        <taxon>Eurotiales</taxon>
        <taxon>Aspergillaceae</taxon>
        <taxon>Aspergillus</taxon>
        <taxon>Aspergillus subgen. Circumdati</taxon>
    </lineage>
</organism>